<keyword evidence="1" id="KW-0479">Metal-binding</keyword>
<keyword evidence="4" id="KW-0238">DNA-binding</keyword>
<feature type="compositionally biased region" description="Polar residues" evidence="7">
    <location>
        <begin position="390"/>
        <end position="399"/>
    </location>
</feature>
<protein>
    <submittedName>
        <fullName evidence="11">SAND domain-containing protein</fullName>
    </submittedName>
</protein>
<evidence type="ECO:0000259" key="8">
    <source>
        <dbReference type="PROSITE" id="PS50864"/>
    </source>
</evidence>
<accession>A0A158PKU3</accession>
<dbReference type="InterPro" id="IPR000770">
    <property type="entry name" value="SAND_dom"/>
</dbReference>
<name>A0A158PKU3_ANGCS</name>
<dbReference type="GO" id="GO:0046872">
    <property type="term" value="F:metal ion binding"/>
    <property type="evidence" value="ECO:0007669"/>
    <property type="project" value="UniProtKB-KW"/>
</dbReference>
<dbReference type="PROSITE" id="PS50864">
    <property type="entry name" value="SAND"/>
    <property type="match status" value="1"/>
</dbReference>
<feature type="compositionally biased region" description="Basic and acidic residues" evidence="7">
    <location>
        <begin position="373"/>
        <end position="389"/>
    </location>
</feature>
<feature type="region of interest" description="Disordered" evidence="7">
    <location>
        <begin position="360"/>
        <end position="407"/>
    </location>
</feature>
<evidence type="ECO:0000256" key="1">
    <source>
        <dbReference type="ARBA" id="ARBA00022723"/>
    </source>
</evidence>
<sequence>MLAVSWSICRQPARRDDQSASGARGGVSQARAVLSGPGGAMVEDHMNESFMISSQEKTDEENVAMENVTNSRKFVEVKCGSLVAKMHVELFLCPGIHQPCIEFENEMISPKEFTVRANKDKQKDWKGSIRIGRSNLRSLMEMHSFDFFNHTYFCSAKCQSRNYITPKERDADKMRRKSNLQAEKAAAQISQLFNSRLIGLSDCTLDACTVSHLVKLNNGVIKNTNNNNNTVNNKNSSDSSDKNSGISSTISSSTLSMKGNDCAEDFIDVDDSLTDVQNVDTPTTEQILRLMNTEPISFWNEMNRFGLLDEMVDQLSECLSNVKQAAKSGGLVWAAPALTRIVSVLNMGDRIVSSIHSKPSGEIHSTVNAKPRLSTDHSSVEDYARKRSINESVQSSQSRHSPDVKRPRVQYPANVTNAACALVCFVAISKKC</sequence>
<evidence type="ECO:0000256" key="2">
    <source>
        <dbReference type="ARBA" id="ARBA00022833"/>
    </source>
</evidence>
<evidence type="ECO:0000256" key="6">
    <source>
        <dbReference type="ARBA" id="ARBA00023242"/>
    </source>
</evidence>
<feature type="region of interest" description="Disordered" evidence="7">
    <location>
        <begin position="222"/>
        <end position="255"/>
    </location>
</feature>
<dbReference type="GO" id="GO:0003677">
    <property type="term" value="F:DNA binding"/>
    <property type="evidence" value="ECO:0007669"/>
    <property type="project" value="UniProtKB-KW"/>
</dbReference>
<keyword evidence="5" id="KW-0804">Transcription</keyword>
<dbReference type="Proteomes" id="UP000267027">
    <property type="component" value="Unassembled WGS sequence"/>
</dbReference>
<keyword evidence="3" id="KW-0805">Transcription regulation</keyword>
<keyword evidence="6" id="KW-0539">Nucleus</keyword>
<dbReference type="OrthoDB" id="5792412at2759"/>
<reference evidence="11" key="1">
    <citation type="submission" date="2016-04" db="UniProtKB">
        <authorList>
            <consortium name="WormBaseParasite"/>
        </authorList>
    </citation>
    <scope>IDENTIFICATION</scope>
</reference>
<proteinExistence type="predicted"/>
<dbReference type="EMBL" id="UYYA01004494">
    <property type="protein sequence ID" value="VDM62119.1"/>
    <property type="molecule type" value="Genomic_DNA"/>
</dbReference>
<evidence type="ECO:0000313" key="10">
    <source>
        <dbReference type="Proteomes" id="UP000267027"/>
    </source>
</evidence>
<dbReference type="OMA" id="HVELFLC"/>
<dbReference type="Gene3D" id="3.10.390.10">
    <property type="entry name" value="SAND domain-like"/>
    <property type="match status" value="1"/>
</dbReference>
<organism evidence="11">
    <name type="scientific">Angiostrongylus costaricensis</name>
    <name type="common">Nematode worm</name>
    <dbReference type="NCBI Taxonomy" id="334426"/>
    <lineage>
        <taxon>Eukaryota</taxon>
        <taxon>Metazoa</taxon>
        <taxon>Ecdysozoa</taxon>
        <taxon>Nematoda</taxon>
        <taxon>Chromadorea</taxon>
        <taxon>Rhabditida</taxon>
        <taxon>Rhabditina</taxon>
        <taxon>Rhabditomorpha</taxon>
        <taxon>Strongyloidea</taxon>
        <taxon>Metastrongylidae</taxon>
        <taxon>Angiostrongylus</taxon>
    </lineage>
</organism>
<dbReference type="STRING" id="334426.A0A158PKU3"/>
<feature type="region of interest" description="Disordered" evidence="7">
    <location>
        <begin position="15"/>
        <end position="37"/>
    </location>
</feature>
<dbReference type="Pfam" id="PF25892">
    <property type="entry name" value="Spe-44"/>
    <property type="match status" value="1"/>
</dbReference>
<dbReference type="PANTHER" id="PTHR10417:SF4">
    <property type="entry name" value="SAND DOMAIN-CONTAINING PROTEIN-RELATED"/>
    <property type="match status" value="1"/>
</dbReference>
<dbReference type="InterPro" id="IPR010919">
    <property type="entry name" value="SAND-like_dom_sf"/>
</dbReference>
<evidence type="ECO:0000256" key="5">
    <source>
        <dbReference type="ARBA" id="ARBA00023163"/>
    </source>
</evidence>
<evidence type="ECO:0000256" key="4">
    <source>
        <dbReference type="ARBA" id="ARBA00023125"/>
    </source>
</evidence>
<keyword evidence="2" id="KW-0862">Zinc</keyword>
<evidence type="ECO:0000313" key="9">
    <source>
        <dbReference type="EMBL" id="VDM62119.1"/>
    </source>
</evidence>
<evidence type="ECO:0000313" key="11">
    <source>
        <dbReference type="WBParaSite" id="ACOC_0001053301-mRNA-1"/>
    </source>
</evidence>
<gene>
    <name evidence="9" type="ORF">ACOC_LOCUS10534</name>
</gene>
<dbReference type="SUPFAM" id="SSF63763">
    <property type="entry name" value="SAND domain-like"/>
    <property type="match status" value="1"/>
</dbReference>
<dbReference type="PANTHER" id="PTHR10417">
    <property type="entry name" value="GLUCOCORTICOID MODULATORY ELEMENT-BINDING PROTEIN"/>
    <property type="match status" value="1"/>
</dbReference>
<evidence type="ECO:0000256" key="7">
    <source>
        <dbReference type="SAM" id="MobiDB-lite"/>
    </source>
</evidence>
<evidence type="ECO:0000256" key="3">
    <source>
        <dbReference type="ARBA" id="ARBA00023015"/>
    </source>
</evidence>
<dbReference type="AlphaFoldDB" id="A0A158PKU3"/>
<reference evidence="9 10" key="2">
    <citation type="submission" date="2018-11" db="EMBL/GenBank/DDBJ databases">
        <authorList>
            <consortium name="Pathogen Informatics"/>
        </authorList>
    </citation>
    <scope>NUCLEOTIDE SEQUENCE [LARGE SCALE GENOMIC DNA]</scope>
    <source>
        <strain evidence="9 10">Costa Rica</strain>
    </source>
</reference>
<keyword evidence="10" id="KW-1185">Reference proteome</keyword>
<dbReference type="Pfam" id="PF01342">
    <property type="entry name" value="SAND"/>
    <property type="match status" value="1"/>
</dbReference>
<dbReference type="InterPro" id="IPR059099">
    <property type="entry name" value="GMEB1/2/Spe-44_dom"/>
</dbReference>
<dbReference type="SMART" id="SM00258">
    <property type="entry name" value="SAND"/>
    <property type="match status" value="1"/>
</dbReference>
<dbReference type="WBParaSite" id="ACOC_0001053301-mRNA-1">
    <property type="protein sequence ID" value="ACOC_0001053301-mRNA-1"/>
    <property type="gene ID" value="ACOC_0001053301"/>
</dbReference>
<feature type="domain" description="SAND" evidence="8">
    <location>
        <begin position="60"/>
        <end position="146"/>
    </location>
</feature>